<organism evidence="2 3">
    <name type="scientific">Phytophthora fragariaefolia</name>
    <dbReference type="NCBI Taxonomy" id="1490495"/>
    <lineage>
        <taxon>Eukaryota</taxon>
        <taxon>Sar</taxon>
        <taxon>Stramenopiles</taxon>
        <taxon>Oomycota</taxon>
        <taxon>Peronosporomycetes</taxon>
        <taxon>Peronosporales</taxon>
        <taxon>Peronosporaceae</taxon>
        <taxon>Phytophthora</taxon>
    </lineage>
</organism>
<reference evidence="2" key="1">
    <citation type="submission" date="2023-04" db="EMBL/GenBank/DDBJ databases">
        <title>Phytophthora fragariaefolia NBRC 109709.</title>
        <authorList>
            <person name="Ichikawa N."/>
            <person name="Sato H."/>
            <person name="Tonouchi N."/>
        </authorList>
    </citation>
    <scope>NUCLEOTIDE SEQUENCE</scope>
    <source>
        <strain evidence="2">NBRC 109709</strain>
    </source>
</reference>
<evidence type="ECO:0000313" key="2">
    <source>
        <dbReference type="EMBL" id="GMF56044.1"/>
    </source>
</evidence>
<accession>A0A9W6Y8L7</accession>
<evidence type="ECO:0000256" key="1">
    <source>
        <dbReference type="SAM" id="MobiDB-lite"/>
    </source>
</evidence>
<keyword evidence="3" id="KW-1185">Reference proteome</keyword>
<name>A0A9W6Y8L7_9STRA</name>
<dbReference type="OrthoDB" id="103288at2759"/>
<feature type="compositionally biased region" description="Low complexity" evidence="1">
    <location>
        <begin position="103"/>
        <end position="112"/>
    </location>
</feature>
<dbReference type="EMBL" id="BSXT01003896">
    <property type="protein sequence ID" value="GMF56044.1"/>
    <property type="molecule type" value="Genomic_DNA"/>
</dbReference>
<feature type="compositionally biased region" description="Basic and acidic residues" evidence="1">
    <location>
        <begin position="55"/>
        <end position="72"/>
    </location>
</feature>
<evidence type="ECO:0000313" key="3">
    <source>
        <dbReference type="Proteomes" id="UP001165121"/>
    </source>
</evidence>
<feature type="region of interest" description="Disordered" evidence="1">
    <location>
        <begin position="55"/>
        <end position="129"/>
    </location>
</feature>
<dbReference type="Proteomes" id="UP001165121">
    <property type="component" value="Unassembled WGS sequence"/>
</dbReference>
<feature type="compositionally biased region" description="Polar residues" evidence="1">
    <location>
        <begin position="92"/>
        <end position="102"/>
    </location>
</feature>
<gene>
    <name evidence="2" type="ORF">Pfra01_002371500</name>
</gene>
<comment type="caution">
    <text evidence="2">The sequence shown here is derived from an EMBL/GenBank/DDBJ whole genome shotgun (WGS) entry which is preliminary data.</text>
</comment>
<protein>
    <submittedName>
        <fullName evidence="2">Unnamed protein product</fullName>
    </submittedName>
</protein>
<dbReference type="AlphaFoldDB" id="A0A9W6Y8L7"/>
<feature type="compositionally biased region" description="Pro residues" evidence="1">
    <location>
        <begin position="113"/>
        <end position="126"/>
    </location>
</feature>
<sequence>MMAPPKHKIWALFCEHAPRIRGAKPHPDATCLACEVVLRNAQPSRNLLQQASKCDKIDEETKERSRRHDAALRHKQAAKLTTPSKHRGPRTPTLTKQLFGTNSPHSSSSSRPCKPPRSSPPSPPTPMKSAQAVKAEYYLRVAIGLISTGIPFRVVEEPLFQAMFDYELPSRRQISGRLLDVLYDREKSQLILRITGSGVTNLGPHYGWMVQHKWG</sequence>
<proteinExistence type="predicted"/>